<dbReference type="GO" id="GO:0005829">
    <property type="term" value="C:cytosol"/>
    <property type="evidence" value="ECO:0007669"/>
    <property type="project" value="TreeGrafter"/>
</dbReference>
<evidence type="ECO:0000313" key="2">
    <source>
        <dbReference type="Proteomes" id="UP001058124"/>
    </source>
</evidence>
<dbReference type="PANTHER" id="PTHR34986:SF4">
    <property type="entry name" value="EVOLVED BETA-GALACTOSIDASE SUBUNIT BETA-RELATED"/>
    <property type="match status" value="1"/>
</dbReference>
<dbReference type="InterPro" id="IPR004375">
    <property type="entry name" value="NanQ/TabA/YiaL"/>
</dbReference>
<dbReference type="AlphaFoldDB" id="A0AAV5N2G8"/>
<keyword evidence="2" id="KW-1185">Reference proteome</keyword>
<organism evidence="1 2">
    <name type="scientific">Leminorella grimontii</name>
    <dbReference type="NCBI Taxonomy" id="82981"/>
    <lineage>
        <taxon>Bacteria</taxon>
        <taxon>Pseudomonadati</taxon>
        <taxon>Pseudomonadota</taxon>
        <taxon>Gammaproteobacteria</taxon>
        <taxon>Enterobacterales</taxon>
        <taxon>Budviciaceae</taxon>
        <taxon>Leminorella</taxon>
    </lineage>
</organism>
<reference evidence="1" key="1">
    <citation type="submission" date="2022-06" db="EMBL/GenBank/DDBJ databases">
        <title>Draft genome sequences of Leminorella grimontii str. JCM5902.</title>
        <authorList>
            <person name="Wakabayashi Y."/>
            <person name="Kojima K."/>
        </authorList>
    </citation>
    <scope>NUCLEOTIDE SEQUENCE</scope>
    <source>
        <strain evidence="1">JCM 5902</strain>
    </source>
</reference>
<proteinExistence type="predicted"/>
<dbReference type="RefSeq" id="WP_027274129.1">
    <property type="nucleotide sequence ID" value="NZ_BRLH01000002.1"/>
</dbReference>
<dbReference type="Gene3D" id="2.60.120.370">
    <property type="entry name" value="YhcH/YjgK/YiaL"/>
    <property type="match status" value="1"/>
</dbReference>
<gene>
    <name evidence="1" type="ORF">SOASR030_13110</name>
</gene>
<dbReference type="SUPFAM" id="SSF51197">
    <property type="entry name" value="Clavaminate synthase-like"/>
    <property type="match status" value="1"/>
</dbReference>
<dbReference type="Pfam" id="PF04074">
    <property type="entry name" value="DUF386"/>
    <property type="match status" value="1"/>
</dbReference>
<accession>A0AAV5N2G8</accession>
<sequence length="154" mass="17315">MLTGNIHHLELTPYLPQKLKSAIEFVKKNITSDTPDGRYEIDGQNAFVTISHNDTQAQESRRAEYHERYLDIQIVLDGVEGMGFSNQPVSETSENRLAEKDLAFVPSCPQEKLIAMQEGDFIVFYPGELHKPLCAVGKPARIRKAVIKMLVCAL</sequence>
<dbReference type="Proteomes" id="UP001058124">
    <property type="component" value="Unassembled WGS sequence"/>
</dbReference>
<dbReference type="NCBIfam" id="TIGR00022">
    <property type="entry name" value="YhcH/YjgK/YiaL family protein"/>
    <property type="match status" value="1"/>
</dbReference>
<dbReference type="InterPro" id="IPR037012">
    <property type="entry name" value="NanQ/TabA/YiaL_sf"/>
</dbReference>
<comment type="caution">
    <text evidence="1">The sequence shown here is derived from an EMBL/GenBank/DDBJ whole genome shotgun (WGS) entry which is preliminary data.</text>
</comment>
<evidence type="ECO:0000313" key="1">
    <source>
        <dbReference type="EMBL" id="GKX55199.1"/>
    </source>
</evidence>
<name>A0AAV5N2G8_9GAMM</name>
<evidence type="ECO:0008006" key="3">
    <source>
        <dbReference type="Google" id="ProtNLM"/>
    </source>
</evidence>
<dbReference type="PANTHER" id="PTHR34986">
    <property type="entry name" value="EVOLVED BETA-GALACTOSIDASE SUBUNIT BETA"/>
    <property type="match status" value="1"/>
</dbReference>
<dbReference type="EMBL" id="BRLH01000002">
    <property type="protein sequence ID" value="GKX55199.1"/>
    <property type="molecule type" value="Genomic_DNA"/>
</dbReference>
<protein>
    <recommendedName>
        <fullName evidence="3">YhcH/YjgK/YiaL family protein</fullName>
    </recommendedName>
</protein>
<dbReference type="GO" id="GO:0044010">
    <property type="term" value="P:single-species biofilm formation"/>
    <property type="evidence" value="ECO:0007669"/>
    <property type="project" value="TreeGrafter"/>
</dbReference>